<name>A0A915JTL3_ROMCU</name>
<sequence length="61" mass="7247">MVENFKFSYIWDYLLRPTLDGQSCPAKVGSLKICFFTTQSEDELKPTDRPYNILPRRLKLY</sequence>
<accession>A0A915JTL3</accession>
<protein>
    <submittedName>
        <fullName evidence="2">Uncharacterized protein</fullName>
    </submittedName>
</protein>
<evidence type="ECO:0000313" key="2">
    <source>
        <dbReference type="WBParaSite" id="nRc.2.0.1.t29606-RA"/>
    </source>
</evidence>
<keyword evidence="1" id="KW-1185">Reference proteome</keyword>
<reference evidence="2" key="1">
    <citation type="submission" date="2022-11" db="UniProtKB">
        <authorList>
            <consortium name="WormBaseParasite"/>
        </authorList>
    </citation>
    <scope>IDENTIFICATION</scope>
</reference>
<evidence type="ECO:0000313" key="1">
    <source>
        <dbReference type="Proteomes" id="UP000887565"/>
    </source>
</evidence>
<proteinExistence type="predicted"/>
<organism evidence="1 2">
    <name type="scientific">Romanomermis culicivorax</name>
    <name type="common">Nematode worm</name>
    <dbReference type="NCBI Taxonomy" id="13658"/>
    <lineage>
        <taxon>Eukaryota</taxon>
        <taxon>Metazoa</taxon>
        <taxon>Ecdysozoa</taxon>
        <taxon>Nematoda</taxon>
        <taxon>Enoplea</taxon>
        <taxon>Dorylaimia</taxon>
        <taxon>Mermithida</taxon>
        <taxon>Mermithoidea</taxon>
        <taxon>Mermithidae</taxon>
        <taxon>Romanomermis</taxon>
    </lineage>
</organism>
<dbReference type="WBParaSite" id="nRc.2.0.1.t29606-RA">
    <property type="protein sequence ID" value="nRc.2.0.1.t29606-RA"/>
    <property type="gene ID" value="nRc.2.0.1.g29606"/>
</dbReference>
<dbReference type="Proteomes" id="UP000887565">
    <property type="component" value="Unplaced"/>
</dbReference>
<dbReference type="AlphaFoldDB" id="A0A915JTL3"/>